<protein>
    <submittedName>
        <fullName evidence="1">Uncharacterized protein</fullName>
    </submittedName>
</protein>
<dbReference type="RefSeq" id="WP_046467466.1">
    <property type="nucleotide sequence ID" value="NZ_LAKF01000009.1"/>
</dbReference>
<evidence type="ECO:0000313" key="1">
    <source>
        <dbReference type="EMBL" id="SFZ78596.1"/>
    </source>
</evidence>
<sequence>MSQAILDKNFQFLRGTGISIFNSEDENNTNKNENVYHYIANNLADLGYTLNDEDIIFTFSTNDDIKMILKDEEKNIREKDPAGQIVTERIAILTKDNKFYEYLVSLNEPYNIFLLQITQPTLEKIQPDYTKYKQNTYVRTRQFRNLDNLAYKFKGANEMVNLYGHIVQSNKTLQEISKEFLNRLL</sequence>
<dbReference type="Proteomes" id="UP000182665">
    <property type="component" value="Unassembled WGS sequence"/>
</dbReference>
<dbReference type="EMBL" id="FPKT01000009">
    <property type="protein sequence ID" value="SFZ78596.1"/>
    <property type="molecule type" value="Genomic_DNA"/>
</dbReference>
<gene>
    <name evidence="1" type="ORF">SAMN03097721_02329</name>
</gene>
<name>A0ABY1H912_9STAP</name>
<reference evidence="1 2" key="1">
    <citation type="submission" date="2016-11" db="EMBL/GenBank/DDBJ databases">
        <authorList>
            <person name="Varghese N."/>
            <person name="Submissions S."/>
        </authorList>
    </citation>
    <scope>NUCLEOTIDE SEQUENCE [LARGE SCALE GENOMIC DNA]</scope>
    <source>
        <strain evidence="1 2">NFIX07</strain>
    </source>
</reference>
<organism evidence="1 2">
    <name type="scientific">Staphylococcus pasteuri</name>
    <dbReference type="NCBI Taxonomy" id="45972"/>
    <lineage>
        <taxon>Bacteria</taxon>
        <taxon>Bacillati</taxon>
        <taxon>Bacillota</taxon>
        <taxon>Bacilli</taxon>
        <taxon>Bacillales</taxon>
        <taxon>Staphylococcaceae</taxon>
        <taxon>Staphylococcus</taxon>
    </lineage>
</organism>
<proteinExistence type="predicted"/>
<keyword evidence="2" id="KW-1185">Reference proteome</keyword>
<comment type="caution">
    <text evidence="1">The sequence shown here is derived from an EMBL/GenBank/DDBJ whole genome shotgun (WGS) entry which is preliminary data.</text>
</comment>
<accession>A0ABY1H912</accession>
<evidence type="ECO:0000313" key="2">
    <source>
        <dbReference type="Proteomes" id="UP000182665"/>
    </source>
</evidence>